<dbReference type="InterPro" id="IPR000073">
    <property type="entry name" value="AB_hydrolase_1"/>
</dbReference>
<organism evidence="2 3">
    <name type="scientific">Microbacterium deminutum</name>
    <dbReference type="NCBI Taxonomy" id="344164"/>
    <lineage>
        <taxon>Bacteria</taxon>
        <taxon>Bacillati</taxon>
        <taxon>Actinomycetota</taxon>
        <taxon>Actinomycetes</taxon>
        <taxon>Micrococcales</taxon>
        <taxon>Microbacteriaceae</taxon>
        <taxon>Microbacterium</taxon>
    </lineage>
</organism>
<evidence type="ECO:0000313" key="3">
    <source>
        <dbReference type="Proteomes" id="UP001499933"/>
    </source>
</evidence>
<evidence type="ECO:0000313" key="2">
    <source>
        <dbReference type="EMBL" id="GAA1968085.1"/>
    </source>
</evidence>
<dbReference type="InterPro" id="IPR050266">
    <property type="entry name" value="AB_hydrolase_sf"/>
</dbReference>
<proteinExistence type="predicted"/>
<dbReference type="PANTHER" id="PTHR43798">
    <property type="entry name" value="MONOACYLGLYCEROL LIPASE"/>
    <property type="match status" value="1"/>
</dbReference>
<dbReference type="Proteomes" id="UP001499933">
    <property type="component" value="Unassembled WGS sequence"/>
</dbReference>
<dbReference type="RefSeq" id="WP_344096909.1">
    <property type="nucleotide sequence ID" value="NZ_BAAAOG010000009.1"/>
</dbReference>
<feature type="domain" description="AB hydrolase-1" evidence="1">
    <location>
        <begin position="54"/>
        <end position="306"/>
    </location>
</feature>
<dbReference type="PANTHER" id="PTHR43798:SF33">
    <property type="entry name" value="HYDROLASE, PUTATIVE (AFU_ORTHOLOGUE AFUA_2G14860)-RELATED"/>
    <property type="match status" value="1"/>
</dbReference>
<dbReference type="InterPro" id="IPR029058">
    <property type="entry name" value="AB_hydrolase_fold"/>
</dbReference>
<dbReference type="Pfam" id="PF12697">
    <property type="entry name" value="Abhydrolase_6"/>
    <property type="match status" value="1"/>
</dbReference>
<dbReference type="PRINTS" id="PR00412">
    <property type="entry name" value="EPOXHYDRLASE"/>
</dbReference>
<evidence type="ECO:0000259" key="1">
    <source>
        <dbReference type="Pfam" id="PF12697"/>
    </source>
</evidence>
<accession>A0ABN2RF08</accession>
<keyword evidence="3" id="KW-1185">Reference proteome</keyword>
<sequence>MTSDILSNNPPMERRSPALTANDRALGLRRQVVTTSWGRVIVRASAATGGTATILLHGAAGSWTTWTPLLLAAERSGNPLTNVVAIDLPGWGESRAPASGLDAARLSRVVCEVAGALGYRRWIVVGHSLGGFVALDLAACAPSHAAGVLLISPSGPAVIDAIRHTVRGWVTLPGFAGMLLIMHLLARLGAVGAHLVRALNSAGILRVLSAPLFAEPAHVHHSVIDAFSEELRPRAFIDAARAAAAYDVSTWRAITCPVLAVRGGRDLFVRDSDCTEFAKLIPDFTQVTVHTAGHFAAIEQPDAVLDTIRLLAQLDKRPSTAETVPGGVDKRWDVNS</sequence>
<protein>
    <submittedName>
        <fullName evidence="2">Alpha/beta fold hydrolase</fullName>
    </submittedName>
</protein>
<dbReference type="GO" id="GO:0016787">
    <property type="term" value="F:hydrolase activity"/>
    <property type="evidence" value="ECO:0007669"/>
    <property type="project" value="UniProtKB-KW"/>
</dbReference>
<dbReference type="Gene3D" id="3.40.50.1820">
    <property type="entry name" value="alpha/beta hydrolase"/>
    <property type="match status" value="1"/>
</dbReference>
<dbReference type="EMBL" id="BAAAOG010000009">
    <property type="protein sequence ID" value="GAA1968085.1"/>
    <property type="molecule type" value="Genomic_DNA"/>
</dbReference>
<name>A0ABN2RF08_9MICO</name>
<gene>
    <name evidence="2" type="ORF">GCM10009776_33930</name>
</gene>
<reference evidence="2 3" key="1">
    <citation type="journal article" date="2019" name="Int. J. Syst. Evol. Microbiol.">
        <title>The Global Catalogue of Microorganisms (GCM) 10K type strain sequencing project: providing services to taxonomists for standard genome sequencing and annotation.</title>
        <authorList>
            <consortium name="The Broad Institute Genomics Platform"/>
            <consortium name="The Broad Institute Genome Sequencing Center for Infectious Disease"/>
            <person name="Wu L."/>
            <person name="Ma J."/>
        </authorList>
    </citation>
    <scope>NUCLEOTIDE SEQUENCE [LARGE SCALE GENOMIC DNA]</scope>
    <source>
        <strain evidence="2 3">JCM 14901</strain>
    </source>
</reference>
<keyword evidence="2" id="KW-0378">Hydrolase</keyword>
<comment type="caution">
    <text evidence="2">The sequence shown here is derived from an EMBL/GenBank/DDBJ whole genome shotgun (WGS) entry which is preliminary data.</text>
</comment>
<dbReference type="SUPFAM" id="SSF53474">
    <property type="entry name" value="alpha/beta-Hydrolases"/>
    <property type="match status" value="1"/>
</dbReference>
<dbReference type="InterPro" id="IPR000639">
    <property type="entry name" value="Epox_hydrolase-like"/>
</dbReference>